<dbReference type="PANTHER" id="PTHR32305:SF15">
    <property type="entry name" value="PROTEIN RHSA-RELATED"/>
    <property type="match status" value="1"/>
</dbReference>
<dbReference type="OrthoDB" id="6750341at2"/>
<comment type="caution">
    <text evidence="1">The sequence shown here is derived from an EMBL/GenBank/DDBJ whole genome shotgun (WGS) entry which is preliminary data.</text>
</comment>
<evidence type="ECO:0000313" key="2">
    <source>
        <dbReference type="Proteomes" id="UP000286071"/>
    </source>
</evidence>
<dbReference type="InterPro" id="IPR050708">
    <property type="entry name" value="T6SS_VgrG/RHS"/>
</dbReference>
<dbReference type="NCBIfam" id="TIGR03696">
    <property type="entry name" value="Rhs_assc_core"/>
    <property type="match status" value="1"/>
</dbReference>
<dbReference type="AlphaFoldDB" id="A0A423HDM1"/>
<accession>A0A423HDM1</accession>
<sequence length="990" mass="107817">MTHANTPTIAAIDPRGLAVRAVAYHRRKAGDTVDSHITQQVYDAAGRAVHSRDPRLFQLFESGSGVAVNQSTVFSLSGAALLSDNSDAGWRLGLLGATGQQLQGWDQKRNQSRAIHDDLLRPSAVFEQAHGEPERCTERFSYADATAETAAHNRCGRLIRLDDTAGTQHFTEFSLASAPLEQSRQFIADPQWLVNWPDVETERDALLELEPAITRVRHNAVGEPCEQTDAGGNRQIFSQTRAGKLQEVRLKLDGAAEEKTLVSAIRYNAFGQIEQQRAGNGVVSYATYAVEDGRLLQLKAQAQGKAPLQDLTYDYDPAGNIYSVSDAAQSTRYFRNQRVAAINTYEYDSLYRLIFASGRQTRNAPGGPHLPAFQSPADPGQLENYQQTYHYDRAGNLELLQHSANSGSRTEHTAVAALSNRSLPYNADGEHPDEDEIHAGYDLNGNLNTLQPGQSLMWDLRNQLRQVDQVEREEEPHDAEIYIYDSGGQRQRKIRTAYTGTLTHTHETRYLPGVETRTGPKETLHVITVQAGRCTVQVLHWKKGMRADIPENQHRYTFTDHLGSSTQELDDLAELISQENYYPYGGTCWWAGRDKVEASYKTIRYSGKERDATGLYYYGHRYYLPWRQRWLSADPAGTADGLNLYAMVAGNPISHVDMQGLMKVDASRFNAAAAAAVRDGAAAAFGIGVQLATRHILEQIPPSPEVNFGLHMLAASLEGGAALYVGYGLTKGYTQSSGIAAIVGVVGAISAATPALLSEQGVPSAGSDPELHSDAIGRIAAVLGGYARQFAADTFTPGAAIKFQATAGFSEKSPSVLKTSLGYGVIRAGIGALNSLLPSSISGILGPVAESIDGFLGTYMRPYPSDHTYYDDSTNAAIPSNWGNTLHGGAGRSVSGSTYRFLNGLLTPYIKSLHPALQGALSGLLGFYTEGRGLAMEQVKKGYIKDSLSPLLDIEAPGAAKRGSDATPSNPHRGYWEGSLHLDRLFREQH</sequence>
<dbReference type="InterPro" id="IPR022385">
    <property type="entry name" value="Rhs_assc_core"/>
</dbReference>
<dbReference type="Proteomes" id="UP000286071">
    <property type="component" value="Unassembled WGS sequence"/>
</dbReference>
<organism evidence="1 2">
    <name type="scientific">Pseudomonas brassicacearum</name>
    <dbReference type="NCBI Taxonomy" id="930166"/>
    <lineage>
        <taxon>Bacteria</taxon>
        <taxon>Pseudomonadati</taxon>
        <taxon>Pseudomonadota</taxon>
        <taxon>Gammaproteobacteria</taxon>
        <taxon>Pseudomonadales</taxon>
        <taxon>Pseudomonadaceae</taxon>
        <taxon>Pseudomonas</taxon>
    </lineage>
</organism>
<proteinExistence type="predicted"/>
<gene>
    <name evidence="1" type="ORF">BK659_00470</name>
</gene>
<name>A0A423HDM1_9PSED</name>
<dbReference type="Gene3D" id="2.180.10.10">
    <property type="entry name" value="RHS repeat-associated core"/>
    <property type="match status" value="1"/>
</dbReference>
<evidence type="ECO:0000313" key="1">
    <source>
        <dbReference type="EMBL" id="RON11311.1"/>
    </source>
</evidence>
<dbReference type="EMBL" id="MOBJ01000001">
    <property type="protein sequence ID" value="RON11311.1"/>
    <property type="molecule type" value="Genomic_DNA"/>
</dbReference>
<reference evidence="1 2" key="1">
    <citation type="submission" date="2016-10" db="EMBL/GenBank/DDBJ databases">
        <title>Comparative genome analysis of multiple Pseudomonas spp. focuses on biocontrol and plant growth promoting traits.</title>
        <authorList>
            <person name="Tao X.-Y."/>
            <person name="Taylor C.G."/>
        </authorList>
    </citation>
    <scope>NUCLEOTIDE SEQUENCE [LARGE SCALE GENOMIC DNA]</scope>
    <source>
        <strain evidence="1 2">48H11</strain>
    </source>
</reference>
<protein>
    <submittedName>
        <fullName evidence="1">Type IV secretion protein Rhs</fullName>
    </submittedName>
</protein>
<dbReference type="PANTHER" id="PTHR32305">
    <property type="match status" value="1"/>
</dbReference>